<dbReference type="OrthoDB" id="194468at2759"/>
<gene>
    <name evidence="3" type="ORF">JKP88DRAFT_319103</name>
</gene>
<protein>
    <submittedName>
        <fullName evidence="3">Uncharacterized protein</fullName>
    </submittedName>
</protein>
<keyword evidence="1" id="KW-0547">Nucleotide-binding</keyword>
<evidence type="ECO:0000256" key="1">
    <source>
        <dbReference type="ARBA" id="ARBA00022741"/>
    </source>
</evidence>
<keyword evidence="4" id="KW-1185">Reference proteome</keyword>
<accession>A0A835Z563</accession>
<name>A0A835Z563_9STRA</name>
<organism evidence="3 4">
    <name type="scientific">Tribonema minus</name>
    <dbReference type="NCBI Taxonomy" id="303371"/>
    <lineage>
        <taxon>Eukaryota</taxon>
        <taxon>Sar</taxon>
        <taxon>Stramenopiles</taxon>
        <taxon>Ochrophyta</taxon>
        <taxon>PX clade</taxon>
        <taxon>Xanthophyceae</taxon>
        <taxon>Tribonematales</taxon>
        <taxon>Tribonemataceae</taxon>
        <taxon>Tribonema</taxon>
    </lineage>
</organism>
<reference evidence="3" key="1">
    <citation type="submission" date="2021-02" db="EMBL/GenBank/DDBJ databases">
        <title>First Annotated Genome of the Yellow-green Alga Tribonema minus.</title>
        <authorList>
            <person name="Mahan K.M."/>
        </authorList>
    </citation>
    <scope>NUCLEOTIDE SEQUENCE</scope>
    <source>
        <strain evidence="3">UTEX B ZZ1240</strain>
    </source>
</reference>
<dbReference type="GO" id="GO:0005737">
    <property type="term" value="C:cytoplasm"/>
    <property type="evidence" value="ECO:0007669"/>
    <property type="project" value="TreeGrafter"/>
</dbReference>
<keyword evidence="2" id="KW-0067">ATP-binding</keyword>
<dbReference type="Proteomes" id="UP000664859">
    <property type="component" value="Unassembled WGS sequence"/>
</dbReference>
<dbReference type="AlphaFoldDB" id="A0A835Z563"/>
<feature type="non-terminal residue" evidence="3">
    <location>
        <position position="299"/>
    </location>
</feature>
<evidence type="ECO:0000313" key="3">
    <source>
        <dbReference type="EMBL" id="KAG5182448.1"/>
    </source>
</evidence>
<comment type="caution">
    <text evidence="3">The sequence shown here is derived from an EMBL/GenBank/DDBJ whole genome shotgun (WGS) entry which is preliminary data.</text>
</comment>
<evidence type="ECO:0000313" key="4">
    <source>
        <dbReference type="Proteomes" id="UP000664859"/>
    </source>
</evidence>
<dbReference type="PANTHER" id="PTHR16305">
    <property type="entry name" value="TESTICULAR SOLUBLE ADENYLYL CYCLASE"/>
    <property type="match status" value="1"/>
</dbReference>
<sequence length="299" mass="33696">LMLVVSARPLEEYYETIPQEFVSLREMGTTVEMRPLSESECLELGRAVIGPETLEAHPDVLPEGSAAVLLQKSGGGNPLFVRNIATTLREELATNKVPRRLEDLPAGFFHDLIVSRFDALERMEQTVLKAASVIGTTFSMRLLLHMLPPTSRDKRSDLHGALLKLIEANFISRTVVGKTERFNFVHAAVQETIYKMMLTDQRQHLHEICAAWYERHYRCAQRCVAVSMPYSMNSMTYASLIMHHWLRGANVAKKVLHLQRAAKRARETFAHEEAIQHLLALVGLAFGKDPGVAQLVSIR</sequence>
<evidence type="ECO:0000256" key="2">
    <source>
        <dbReference type="ARBA" id="ARBA00022840"/>
    </source>
</evidence>
<dbReference type="GO" id="GO:0004016">
    <property type="term" value="F:adenylate cyclase activity"/>
    <property type="evidence" value="ECO:0007669"/>
    <property type="project" value="TreeGrafter"/>
</dbReference>
<dbReference type="GO" id="GO:0005524">
    <property type="term" value="F:ATP binding"/>
    <property type="evidence" value="ECO:0007669"/>
    <property type="project" value="UniProtKB-KW"/>
</dbReference>
<dbReference type="PANTHER" id="PTHR16305:SF28">
    <property type="entry name" value="GUANYLATE CYCLASE DOMAIN-CONTAINING PROTEIN"/>
    <property type="match status" value="1"/>
</dbReference>
<proteinExistence type="predicted"/>
<feature type="non-terminal residue" evidence="3">
    <location>
        <position position="1"/>
    </location>
</feature>
<dbReference type="EMBL" id="JAFCMP010000246">
    <property type="protein sequence ID" value="KAG5182448.1"/>
    <property type="molecule type" value="Genomic_DNA"/>
</dbReference>